<proteinExistence type="predicted"/>
<name>A0A2V3XU52_9FIRM</name>
<accession>A0A2V3XU52</accession>
<feature type="chain" id="PRO_5015890531" evidence="1">
    <location>
        <begin position="23"/>
        <end position="702"/>
    </location>
</feature>
<dbReference type="SMART" id="SM01324">
    <property type="entry name" value="YARHG"/>
    <property type="match status" value="1"/>
</dbReference>
<protein>
    <submittedName>
        <fullName evidence="3">YARHG domain-containing protein</fullName>
    </submittedName>
</protein>
<dbReference type="Pfam" id="PF13308">
    <property type="entry name" value="YARHG"/>
    <property type="match status" value="1"/>
</dbReference>
<organism evidence="3 4">
    <name type="scientific">Hungatella effluvii</name>
    <dbReference type="NCBI Taxonomy" id="1096246"/>
    <lineage>
        <taxon>Bacteria</taxon>
        <taxon>Bacillati</taxon>
        <taxon>Bacillota</taxon>
        <taxon>Clostridia</taxon>
        <taxon>Lachnospirales</taxon>
        <taxon>Lachnospiraceae</taxon>
        <taxon>Hungatella</taxon>
    </lineage>
</organism>
<dbReference type="GeneID" id="86064954"/>
<feature type="signal peptide" evidence="1">
    <location>
        <begin position="1"/>
        <end position="22"/>
    </location>
</feature>
<dbReference type="Proteomes" id="UP000248057">
    <property type="component" value="Unassembled WGS sequence"/>
</dbReference>
<dbReference type="InterPro" id="IPR025582">
    <property type="entry name" value="YARHG_dom"/>
</dbReference>
<dbReference type="EMBL" id="QJKD01000028">
    <property type="protein sequence ID" value="PXX44320.1"/>
    <property type="molecule type" value="Genomic_DNA"/>
</dbReference>
<evidence type="ECO:0000313" key="4">
    <source>
        <dbReference type="Proteomes" id="UP000248057"/>
    </source>
</evidence>
<evidence type="ECO:0000256" key="1">
    <source>
        <dbReference type="SAM" id="SignalP"/>
    </source>
</evidence>
<dbReference type="InterPro" id="IPR038434">
    <property type="entry name" value="YARHG_sf"/>
</dbReference>
<keyword evidence="4" id="KW-1185">Reference proteome</keyword>
<evidence type="ECO:0000259" key="2">
    <source>
        <dbReference type="SMART" id="SM01324"/>
    </source>
</evidence>
<sequence>MNNKAIIILLAVSLCVSGCSQTIVTGIPDSPDALPEEMTQLRESVHETIETEMTAEETIRQRNVDTGDGVTKEAAKAYLNVIDQLILLHGEGAIDRIPFDNGGIMNGTAIIRLIDFDGDGKQELYCAYAGDSERQVVDQQVIYGYSPEQGLMNIMGPCRISNPGTDVSPETTFLYKEGKVYLMDSQEGKFTRYLTVRDNVLVAELEYEDGWNSNGLTVNGKSVTTEELADCISEMESGGEQKTIYYLHSADDSELAETVRTREYIELLADKSEHGALDMVVIATGWPEEKNDLTQVKAFLDMEDIRYMGTSNQSRDRIDITLEDGSIMLFLSGRDSQCEENDYRLILAGNKFDKAGFCEVLENGFDVSGDMEYGLNTSTQLIDELSLYDYSQTELSIYRNLIYARHGRMFEDPFLSAVFSSNTWYLPRYDAMTFAEKEDQLLSDIEKENIKLIVQNEINRGYRKKPGQEYELPVAIVSGSWHDLDGDGIKEKIQFQSGDTSESDIHCSGYRIQVDSSIVRGEDNVYNWLYIANLDGKQTQLLVGDRVDGDDGWITAYSYVNGKIKQAWGIPGFPGNIQITAKGVYTYEYTIHLQCWMTKRLYQLQDGKMVETEREFYEHGNEVKALIEIPTYDKKEGSLNGPIIQTEDIVVIVGGDNRKWICLKKKVSGEIGWIKVEGSIYIQPDGTEMQNMDVFEGLNIFG</sequence>
<reference evidence="3 4" key="1">
    <citation type="submission" date="2018-05" db="EMBL/GenBank/DDBJ databases">
        <title>Genomic Encyclopedia of Type Strains, Phase IV (KMG-IV): sequencing the most valuable type-strain genomes for metagenomic binning, comparative biology and taxonomic classification.</title>
        <authorList>
            <person name="Goeker M."/>
        </authorList>
    </citation>
    <scope>NUCLEOTIDE SEQUENCE [LARGE SCALE GENOMIC DNA]</scope>
    <source>
        <strain evidence="3 4">DSM 24995</strain>
    </source>
</reference>
<gene>
    <name evidence="3" type="ORF">DFR60_12842</name>
</gene>
<dbReference type="RefSeq" id="WP_110326582.1">
    <property type="nucleotide sequence ID" value="NZ_QJKD01000028.1"/>
</dbReference>
<evidence type="ECO:0000313" key="3">
    <source>
        <dbReference type="EMBL" id="PXX44320.1"/>
    </source>
</evidence>
<keyword evidence="1" id="KW-0732">Signal</keyword>
<feature type="domain" description="YARHG" evidence="2">
    <location>
        <begin position="371"/>
        <end position="457"/>
    </location>
</feature>
<dbReference type="AlphaFoldDB" id="A0A2V3XU52"/>
<dbReference type="Gene3D" id="1.20.58.1690">
    <property type="match status" value="1"/>
</dbReference>
<comment type="caution">
    <text evidence="3">The sequence shown here is derived from an EMBL/GenBank/DDBJ whole genome shotgun (WGS) entry which is preliminary data.</text>
</comment>